<dbReference type="Proteomes" id="UP000619079">
    <property type="component" value="Unassembled WGS sequence"/>
</dbReference>
<name>A0A8J7LZI3_9RHOB</name>
<gene>
    <name evidence="1" type="ORF">JF290_04135</name>
</gene>
<keyword evidence="2" id="KW-1185">Reference proteome</keyword>
<reference evidence="1" key="1">
    <citation type="submission" date="2020-12" db="EMBL/GenBank/DDBJ databases">
        <title>Sedimentitalea sp. nov., isolated from sand in Incheon.</title>
        <authorList>
            <person name="Kim W."/>
        </authorList>
    </citation>
    <scope>NUCLEOTIDE SEQUENCE</scope>
    <source>
        <strain evidence="1">CAU 1593</strain>
    </source>
</reference>
<evidence type="ECO:0000313" key="1">
    <source>
        <dbReference type="EMBL" id="MBJ6370706.1"/>
    </source>
</evidence>
<dbReference type="EMBL" id="JAELVR010000002">
    <property type="protein sequence ID" value="MBJ6370706.1"/>
    <property type="molecule type" value="Genomic_DNA"/>
</dbReference>
<organism evidence="1 2">
    <name type="scientific">Sedimentitalea arenosa</name>
    <dbReference type="NCBI Taxonomy" id="2798803"/>
    <lineage>
        <taxon>Bacteria</taxon>
        <taxon>Pseudomonadati</taxon>
        <taxon>Pseudomonadota</taxon>
        <taxon>Alphaproteobacteria</taxon>
        <taxon>Rhodobacterales</taxon>
        <taxon>Paracoccaceae</taxon>
        <taxon>Sedimentitalea</taxon>
    </lineage>
</organism>
<evidence type="ECO:0000313" key="2">
    <source>
        <dbReference type="Proteomes" id="UP000619079"/>
    </source>
</evidence>
<dbReference type="AlphaFoldDB" id="A0A8J7LZI3"/>
<sequence length="160" mass="17733">MSAKKPGFGEIGDMNELVALYVDTVQAWIDALPRHRDESEPPPGSNREIMLLLARAQAAWLTSGLRYGQQVSALMADRGMDLAGLTSLVREPPADATPDETRRQIELIDKARDFLTQVADASLTEAETLRIQLLKIERELRALQAGGSDPDPKRNVRTKR</sequence>
<comment type="caution">
    <text evidence="1">The sequence shown here is derived from an EMBL/GenBank/DDBJ whole genome shotgun (WGS) entry which is preliminary data.</text>
</comment>
<protein>
    <submittedName>
        <fullName evidence="1">Uncharacterized protein</fullName>
    </submittedName>
</protein>
<accession>A0A8J7LZI3</accession>
<proteinExistence type="predicted"/>
<dbReference type="RefSeq" id="WP_199023479.1">
    <property type="nucleotide sequence ID" value="NZ_JAELVR010000002.1"/>
</dbReference>